<protein>
    <submittedName>
        <fullName evidence="3">Beta-lactamase family protein</fullName>
    </submittedName>
</protein>
<gene>
    <name evidence="3" type="ORF">G9Q37_01710</name>
</gene>
<proteinExistence type="predicted"/>
<dbReference type="AlphaFoldDB" id="A0A6G8ID24"/>
<dbReference type="Pfam" id="PF00144">
    <property type="entry name" value="Beta-lactamase"/>
    <property type="match status" value="1"/>
</dbReference>
<dbReference type="InterPro" id="IPR012338">
    <property type="entry name" value="Beta-lactam/transpept-like"/>
</dbReference>
<name>A0A6G8ID24_9BURK</name>
<dbReference type="Gene3D" id="3.40.710.10">
    <property type="entry name" value="DD-peptidase/beta-lactamase superfamily"/>
    <property type="match status" value="1"/>
</dbReference>
<dbReference type="EMBL" id="CP049989">
    <property type="protein sequence ID" value="QIM50936.1"/>
    <property type="molecule type" value="Genomic_DNA"/>
</dbReference>
<evidence type="ECO:0000259" key="2">
    <source>
        <dbReference type="Pfam" id="PF00144"/>
    </source>
</evidence>
<organism evidence="3 4">
    <name type="scientific">Hydrogenophaga crocea</name>
    <dbReference type="NCBI Taxonomy" id="2716225"/>
    <lineage>
        <taxon>Bacteria</taxon>
        <taxon>Pseudomonadati</taxon>
        <taxon>Pseudomonadota</taxon>
        <taxon>Betaproteobacteria</taxon>
        <taxon>Burkholderiales</taxon>
        <taxon>Comamonadaceae</taxon>
        <taxon>Hydrogenophaga</taxon>
    </lineage>
</organism>
<dbReference type="KEGG" id="hcz:G9Q37_01710"/>
<accession>A0A6G8ID24</accession>
<feature type="signal peptide" evidence="1">
    <location>
        <begin position="1"/>
        <end position="34"/>
    </location>
</feature>
<dbReference type="RefSeq" id="WP_166223642.1">
    <property type="nucleotide sequence ID" value="NZ_CP049989.1"/>
</dbReference>
<dbReference type="InterPro" id="IPR001466">
    <property type="entry name" value="Beta-lactam-related"/>
</dbReference>
<feature type="chain" id="PRO_5026200320" evidence="1">
    <location>
        <begin position="35"/>
        <end position="421"/>
    </location>
</feature>
<evidence type="ECO:0000313" key="3">
    <source>
        <dbReference type="EMBL" id="QIM50936.1"/>
    </source>
</evidence>
<sequence>MPSLVRTAQARAATGRRALIVCSLLALSAGAAHAAPDEEALGRARGYPRGTPQEATAERHKVGSFSALDEIMPSRPVAREGPVWPLAAGEPPPEIRYSFEGQTFTLEDYLQRRRVTSLLIVKDGALRLERYQYERTPQQRFISFSMAKSITSLLVGMALERGLIRSLDDTAQTYAPELQGSAYGAATLRHLLLMGSGVRWTEDYGGRDDVADLWGALFRVHRGGDPTAVLTARRPQDAPPGSRFKYSSGETQVLCHVLHGATRRSVAEITQEWLWKPLGAEADASWLVGWQGIEYCAGGFNATARDYARLGMLLANEGARGGQAVVPRDYLRQATDNALVPAGFRVNEAGPGFGYGYQFWLGGGRVRSYALIGVYGQSITVVPAHGLVIVHTAVWPLSSDEASRRERSALLNGVLQAFGAR</sequence>
<dbReference type="Proteomes" id="UP000503162">
    <property type="component" value="Chromosome"/>
</dbReference>
<keyword evidence="4" id="KW-1185">Reference proteome</keyword>
<evidence type="ECO:0000256" key="1">
    <source>
        <dbReference type="SAM" id="SignalP"/>
    </source>
</evidence>
<feature type="domain" description="Beta-lactamase-related" evidence="2">
    <location>
        <begin position="111"/>
        <end position="393"/>
    </location>
</feature>
<keyword evidence="1" id="KW-0732">Signal</keyword>
<dbReference type="InterPro" id="IPR050789">
    <property type="entry name" value="Diverse_Enzym_Activities"/>
</dbReference>
<reference evidence="3 4" key="1">
    <citation type="submission" date="2020-03" db="EMBL/GenBank/DDBJ databases">
        <title>Hydrogenophaga sp. nov. isolated from cyanobacterial mat.</title>
        <authorList>
            <person name="Thorat V."/>
            <person name="Kirdat K."/>
            <person name="Tiwarekar B."/>
            <person name="Costa E.D."/>
            <person name="Yadav A."/>
        </authorList>
    </citation>
    <scope>NUCLEOTIDE SEQUENCE [LARGE SCALE GENOMIC DNA]</scope>
    <source>
        <strain evidence="3 4">BA0156</strain>
    </source>
</reference>
<evidence type="ECO:0000313" key="4">
    <source>
        <dbReference type="Proteomes" id="UP000503162"/>
    </source>
</evidence>
<dbReference type="PANTHER" id="PTHR43283:SF14">
    <property type="entry name" value="BLL8153 PROTEIN"/>
    <property type="match status" value="1"/>
</dbReference>
<dbReference type="PANTHER" id="PTHR43283">
    <property type="entry name" value="BETA-LACTAMASE-RELATED"/>
    <property type="match status" value="1"/>
</dbReference>
<dbReference type="SUPFAM" id="SSF56601">
    <property type="entry name" value="beta-lactamase/transpeptidase-like"/>
    <property type="match status" value="1"/>
</dbReference>